<dbReference type="EMBL" id="PIQH01000013">
    <property type="protein sequence ID" value="RUO76616.1"/>
    <property type="molecule type" value="Genomic_DNA"/>
</dbReference>
<gene>
    <name evidence="1" type="ORF">CWI84_11505</name>
</gene>
<comment type="caution">
    <text evidence="1">The sequence shown here is derived from an EMBL/GenBank/DDBJ whole genome shotgun (WGS) entry which is preliminary data.</text>
</comment>
<dbReference type="InterPro" id="IPR010890">
    <property type="entry name" value="PriC"/>
</dbReference>
<evidence type="ECO:0000313" key="2">
    <source>
        <dbReference type="Proteomes" id="UP000287996"/>
    </source>
</evidence>
<evidence type="ECO:0008006" key="3">
    <source>
        <dbReference type="Google" id="ProtNLM"/>
    </source>
</evidence>
<sequence>MNEAQQRVDEQLQNHLQTLYRQVIDADKYLDDLRKEGKAKFQSVFADETLFETKGNKLQPYLQEVTADVEKWREQQDDEALESIVKKLQLLTETVARLKHVRQAG</sequence>
<evidence type="ECO:0000313" key="1">
    <source>
        <dbReference type="EMBL" id="RUO76616.1"/>
    </source>
</evidence>
<name>A0A432ZF76_9GAMM</name>
<dbReference type="AlphaFoldDB" id="A0A432ZF76"/>
<dbReference type="InterPro" id="IPR038338">
    <property type="entry name" value="PriC_sf"/>
</dbReference>
<reference evidence="1 2" key="1">
    <citation type="journal article" date="2011" name="Front. Microbiol.">
        <title>Genomic signatures of strain selection and enhancement in Bacillus atrophaeus var. globigii, a historical biowarfare simulant.</title>
        <authorList>
            <person name="Gibbons H.S."/>
            <person name="Broomall S.M."/>
            <person name="McNew L.A."/>
            <person name="Daligault H."/>
            <person name="Chapman C."/>
            <person name="Bruce D."/>
            <person name="Karavis M."/>
            <person name="Krepps M."/>
            <person name="McGregor P.A."/>
            <person name="Hong C."/>
            <person name="Park K.H."/>
            <person name="Akmal A."/>
            <person name="Feldman A."/>
            <person name="Lin J.S."/>
            <person name="Chang W.E."/>
            <person name="Higgs B.W."/>
            <person name="Demirev P."/>
            <person name="Lindquist J."/>
            <person name="Liem A."/>
            <person name="Fochler E."/>
            <person name="Read T.D."/>
            <person name="Tapia R."/>
            <person name="Johnson S."/>
            <person name="Bishop-Lilly K.A."/>
            <person name="Detter C."/>
            <person name="Han C."/>
            <person name="Sozhamannan S."/>
            <person name="Rosenzweig C.N."/>
            <person name="Skowronski E.W."/>
        </authorList>
    </citation>
    <scope>NUCLEOTIDE SEQUENCE [LARGE SCALE GENOMIC DNA]</scope>
    <source>
        <strain evidence="1 2">CC-PW-9</strain>
    </source>
</reference>
<organism evidence="1 2">
    <name type="scientific">Idiomarina tyrosinivorans</name>
    <dbReference type="NCBI Taxonomy" id="1445662"/>
    <lineage>
        <taxon>Bacteria</taxon>
        <taxon>Pseudomonadati</taxon>
        <taxon>Pseudomonadota</taxon>
        <taxon>Gammaproteobacteria</taxon>
        <taxon>Alteromonadales</taxon>
        <taxon>Idiomarinaceae</taxon>
        <taxon>Idiomarina</taxon>
    </lineage>
</organism>
<dbReference type="Gene3D" id="1.20.1270.340">
    <property type="match status" value="1"/>
</dbReference>
<dbReference type="RefSeq" id="WP_126842734.1">
    <property type="nucleotide sequence ID" value="NZ_PIQH01000013.1"/>
</dbReference>
<proteinExistence type="predicted"/>
<dbReference type="Pfam" id="PF07445">
    <property type="entry name" value="PriC"/>
    <property type="match status" value="1"/>
</dbReference>
<accession>A0A432ZF76</accession>
<dbReference type="Proteomes" id="UP000287996">
    <property type="component" value="Unassembled WGS sequence"/>
</dbReference>
<dbReference type="OrthoDB" id="7067468at2"/>
<keyword evidence="2" id="KW-1185">Reference proteome</keyword>
<protein>
    <recommendedName>
        <fullName evidence="3">Prephenate dehydrogenase</fullName>
    </recommendedName>
</protein>